<keyword evidence="2" id="KW-0012">Acyltransferase</keyword>
<evidence type="ECO:0000256" key="3">
    <source>
        <dbReference type="ARBA" id="ARBA00038502"/>
    </source>
</evidence>
<keyword evidence="6" id="KW-1185">Reference proteome</keyword>
<evidence type="ECO:0000259" key="4">
    <source>
        <dbReference type="PROSITE" id="PS51186"/>
    </source>
</evidence>
<evidence type="ECO:0000256" key="2">
    <source>
        <dbReference type="ARBA" id="ARBA00023315"/>
    </source>
</evidence>
<name>A0A9W9D044_9PEZI</name>
<dbReference type="Pfam" id="PF13302">
    <property type="entry name" value="Acetyltransf_3"/>
    <property type="match status" value="1"/>
</dbReference>
<comment type="caution">
    <text evidence="5">The sequence shown here is derived from an EMBL/GenBank/DDBJ whole genome shotgun (WGS) entry which is preliminary data.</text>
</comment>
<dbReference type="PANTHER" id="PTHR43792:SF8">
    <property type="entry name" value="[RIBOSOMAL PROTEIN US5]-ALANINE N-ACETYLTRANSFERASE"/>
    <property type="match status" value="1"/>
</dbReference>
<protein>
    <recommendedName>
        <fullName evidence="4">N-acetyltransferase domain-containing protein</fullName>
    </recommendedName>
</protein>
<dbReference type="EMBL" id="JAPEVB010000002">
    <property type="protein sequence ID" value="KAJ4394229.1"/>
    <property type="molecule type" value="Genomic_DNA"/>
</dbReference>
<dbReference type="InterPro" id="IPR016181">
    <property type="entry name" value="Acyl_CoA_acyltransferase"/>
</dbReference>
<dbReference type="Gene3D" id="3.40.630.30">
    <property type="match status" value="1"/>
</dbReference>
<sequence>MAASTEHASPGSSSSTPLPPPILTLIKVIIRPLHPSDATMMTKHANDPDISKGMRNTFPNPYSLEQAKDFLNNIGLKETHPSSSKPNAKPILKNYALCRRSDGAYMGGIGLMPMADVEARTFETGYWIGKEFWGNGYMTEALRAFTLWAFRTFPDLVRVEASVFEGNDGSVRVLKRAGFQAEGVRRKAIWKRGELLDKMYFSMLREECDGLHNYDTSDVHS</sequence>
<comment type="similarity">
    <text evidence="3">Belongs to the acetyltransferase family. RimJ subfamily.</text>
</comment>
<feature type="domain" description="N-acetyltransferase" evidence="4">
    <location>
        <begin position="28"/>
        <end position="202"/>
    </location>
</feature>
<dbReference type="AlphaFoldDB" id="A0A9W9D044"/>
<dbReference type="SUPFAM" id="SSF55729">
    <property type="entry name" value="Acyl-CoA N-acyltransferases (Nat)"/>
    <property type="match status" value="1"/>
</dbReference>
<organism evidence="5 6">
    <name type="scientific">Gnomoniopsis smithogilvyi</name>
    <dbReference type="NCBI Taxonomy" id="1191159"/>
    <lineage>
        <taxon>Eukaryota</taxon>
        <taxon>Fungi</taxon>
        <taxon>Dikarya</taxon>
        <taxon>Ascomycota</taxon>
        <taxon>Pezizomycotina</taxon>
        <taxon>Sordariomycetes</taxon>
        <taxon>Sordariomycetidae</taxon>
        <taxon>Diaporthales</taxon>
        <taxon>Gnomoniaceae</taxon>
        <taxon>Gnomoniopsis</taxon>
    </lineage>
</organism>
<dbReference type="PANTHER" id="PTHR43792">
    <property type="entry name" value="GNAT FAMILY, PUTATIVE (AFU_ORTHOLOGUE AFUA_3G00765)-RELATED-RELATED"/>
    <property type="match status" value="1"/>
</dbReference>
<proteinExistence type="inferred from homology"/>
<evidence type="ECO:0000313" key="6">
    <source>
        <dbReference type="Proteomes" id="UP001140453"/>
    </source>
</evidence>
<dbReference type="InterPro" id="IPR000182">
    <property type="entry name" value="GNAT_dom"/>
</dbReference>
<dbReference type="PROSITE" id="PS51186">
    <property type="entry name" value="GNAT"/>
    <property type="match status" value="1"/>
</dbReference>
<accession>A0A9W9D044</accession>
<dbReference type="InterPro" id="IPR051531">
    <property type="entry name" value="N-acetyltransferase"/>
</dbReference>
<keyword evidence="1" id="KW-0808">Transferase</keyword>
<dbReference type="OrthoDB" id="630895at2759"/>
<dbReference type="Proteomes" id="UP001140453">
    <property type="component" value="Unassembled WGS sequence"/>
</dbReference>
<evidence type="ECO:0000313" key="5">
    <source>
        <dbReference type="EMBL" id="KAJ4394229.1"/>
    </source>
</evidence>
<gene>
    <name evidence="5" type="ORF">N0V93_003446</name>
</gene>
<evidence type="ECO:0000256" key="1">
    <source>
        <dbReference type="ARBA" id="ARBA00022679"/>
    </source>
</evidence>
<reference evidence="5" key="1">
    <citation type="submission" date="2022-10" db="EMBL/GenBank/DDBJ databases">
        <title>Tapping the CABI collections for fungal endophytes: first genome assemblies for Collariella, Neodidymelliopsis, Ascochyta clinopodiicola, Didymella pomorum, Didymosphaeria variabile, Neocosmospora piperis and Neocucurbitaria cava.</title>
        <authorList>
            <person name="Hill R."/>
        </authorList>
    </citation>
    <scope>NUCLEOTIDE SEQUENCE</scope>
    <source>
        <strain evidence="5">IMI 355082</strain>
    </source>
</reference>
<dbReference type="GO" id="GO:0016747">
    <property type="term" value="F:acyltransferase activity, transferring groups other than amino-acyl groups"/>
    <property type="evidence" value="ECO:0007669"/>
    <property type="project" value="InterPro"/>
</dbReference>